<dbReference type="Pfam" id="PF05065">
    <property type="entry name" value="Phage_capsid"/>
    <property type="match status" value="1"/>
</dbReference>
<reference evidence="3" key="1">
    <citation type="journal article" date="2014" name="Int. J. Syst. Evol. Microbiol.">
        <title>Complete genome of a new Firmicutes species belonging to the dominant human colonic microbiota ('Ruminococcus bicirculans') reveals two chromosomes and a selective capacity to utilize plant glucans.</title>
        <authorList>
            <consortium name="NISC Comparative Sequencing Program"/>
            <person name="Wegmann U."/>
            <person name="Louis P."/>
            <person name="Goesmann A."/>
            <person name="Henrissat B."/>
            <person name="Duncan S.H."/>
            <person name="Flint H.J."/>
        </authorList>
    </citation>
    <scope>NUCLEOTIDE SEQUENCE</scope>
    <source>
        <strain evidence="3">NBRC 108216</strain>
    </source>
</reference>
<dbReference type="EMBL" id="BSNJ01000002">
    <property type="protein sequence ID" value="GLQ20385.1"/>
    <property type="molecule type" value="Genomic_DNA"/>
</dbReference>
<evidence type="ECO:0000313" key="4">
    <source>
        <dbReference type="Proteomes" id="UP001161390"/>
    </source>
</evidence>
<dbReference type="RefSeq" id="WP_284370902.1">
    <property type="nucleotide sequence ID" value="NZ_BSNJ01000002.1"/>
</dbReference>
<comment type="subcellular location">
    <subcellularLocation>
        <location evidence="1">Virion</location>
    </subcellularLocation>
</comment>
<evidence type="ECO:0000256" key="1">
    <source>
        <dbReference type="ARBA" id="ARBA00004328"/>
    </source>
</evidence>
<gene>
    <name evidence="3" type="ORF">GCM10007854_13400</name>
</gene>
<dbReference type="InterPro" id="IPR024455">
    <property type="entry name" value="Phage_capsid"/>
</dbReference>
<sequence length="404" mass="43534">MTSKTDDKTVEQLAADTKAAFDKSLNEVKAIAEDALGKAKASEALTAGQKQAADEALTKLNELSAQVKEHSQRMARKGSDDEDAALSPGEQFVKSDAFKSAFGGNVQQGRNASFGLKAITSLTTDEDGSAGDLIRTQRVQSRMPTLPDRRMTIRDLLAPGQTNSNGIEYVQETGFTNNAGMVAEGTLKPESSIKFDLKTAPVRKIAHWMLASSEVLADAAGLRSMIDYRLRYGLEYVEEAQLLNGDGTGQNLLGLIPQATAFAPEFAPAAKTQIDDVRLAMLQAALAEYPASGTVMNPIDWARIETTKDTDGRYIIGNPQGTATPTLWSLPVVATQAISVDKFLVGAFAQGAQVFDRMDATIMVSTEDGDNFRKNMVTILAEERLAMTVYRPEAFVYGDFGNVA</sequence>
<reference evidence="3" key="2">
    <citation type="submission" date="2023-01" db="EMBL/GenBank/DDBJ databases">
        <title>Draft genome sequence of Algimonas porphyrae strain NBRC 108216.</title>
        <authorList>
            <person name="Sun Q."/>
            <person name="Mori K."/>
        </authorList>
    </citation>
    <scope>NUCLEOTIDE SEQUENCE</scope>
    <source>
        <strain evidence="3">NBRC 108216</strain>
    </source>
</reference>
<dbReference type="Gene3D" id="3.30.2320.10">
    <property type="entry name" value="hypothetical protein PF0899 domain"/>
    <property type="match status" value="1"/>
</dbReference>
<name>A0ABQ5UYK3_9PROT</name>
<evidence type="ECO:0000313" key="3">
    <source>
        <dbReference type="EMBL" id="GLQ20385.1"/>
    </source>
</evidence>
<comment type="caution">
    <text evidence="3">The sequence shown here is derived from an EMBL/GenBank/DDBJ whole genome shotgun (WGS) entry which is preliminary data.</text>
</comment>
<dbReference type="SUPFAM" id="SSF56563">
    <property type="entry name" value="Major capsid protein gp5"/>
    <property type="match status" value="1"/>
</dbReference>
<dbReference type="Gene3D" id="3.30.2400.10">
    <property type="entry name" value="Major capsid protein gp5"/>
    <property type="match status" value="1"/>
</dbReference>
<dbReference type="InterPro" id="IPR054612">
    <property type="entry name" value="Phage_capsid-like_C"/>
</dbReference>
<dbReference type="NCBIfam" id="TIGR01554">
    <property type="entry name" value="major_cap_HK97"/>
    <property type="match status" value="1"/>
</dbReference>
<proteinExistence type="predicted"/>
<evidence type="ECO:0000259" key="2">
    <source>
        <dbReference type="Pfam" id="PF05065"/>
    </source>
</evidence>
<keyword evidence="4" id="KW-1185">Reference proteome</keyword>
<dbReference type="Proteomes" id="UP001161390">
    <property type="component" value="Unassembled WGS sequence"/>
</dbReference>
<feature type="domain" description="Phage capsid-like C-terminal" evidence="2">
    <location>
        <begin position="132"/>
        <end position="400"/>
    </location>
</feature>
<accession>A0ABQ5UYK3</accession>
<organism evidence="3 4">
    <name type="scientific">Algimonas porphyrae</name>
    <dbReference type="NCBI Taxonomy" id="1128113"/>
    <lineage>
        <taxon>Bacteria</taxon>
        <taxon>Pseudomonadati</taxon>
        <taxon>Pseudomonadota</taxon>
        <taxon>Alphaproteobacteria</taxon>
        <taxon>Maricaulales</taxon>
        <taxon>Robiginitomaculaceae</taxon>
        <taxon>Algimonas</taxon>
    </lineage>
</organism>
<protein>
    <submittedName>
        <fullName evidence="3">Phage capsid protein</fullName>
    </submittedName>
</protein>